<dbReference type="HOGENOM" id="CLU_2961961_0_0_1"/>
<protein>
    <submittedName>
        <fullName evidence="1">Uncharacterized protein</fullName>
    </submittedName>
</protein>
<accession>U9UQJ7</accession>
<gene>
    <name evidence="1" type="ORF">GLOINDRAFT_21317</name>
</gene>
<dbReference type="EMBL" id="KI279754">
    <property type="protein sequence ID" value="ESA17871.1"/>
    <property type="molecule type" value="Genomic_DNA"/>
</dbReference>
<organism evidence="1">
    <name type="scientific">Rhizophagus irregularis (strain DAOM 181602 / DAOM 197198 / MUCL 43194)</name>
    <name type="common">Arbuscular mycorrhizal fungus</name>
    <name type="synonym">Glomus intraradices</name>
    <dbReference type="NCBI Taxonomy" id="747089"/>
    <lineage>
        <taxon>Eukaryota</taxon>
        <taxon>Fungi</taxon>
        <taxon>Fungi incertae sedis</taxon>
        <taxon>Mucoromycota</taxon>
        <taxon>Glomeromycotina</taxon>
        <taxon>Glomeromycetes</taxon>
        <taxon>Glomerales</taxon>
        <taxon>Glomeraceae</taxon>
        <taxon>Rhizophagus</taxon>
    </lineage>
</organism>
<dbReference type="AlphaFoldDB" id="U9UQJ7"/>
<sequence>MVRNGGTSDEKKFLGITFHDIRILDVQYIVKWLLNPEYYLLEVRNMGDRGEKLTNIDLL</sequence>
<reference evidence="1" key="1">
    <citation type="submission" date="2013-07" db="EMBL/GenBank/DDBJ databases">
        <title>The genome of an arbuscular mycorrhizal fungus provides insights into the evolution of the oldest plant symbiosis.</title>
        <authorList>
            <consortium name="DOE Joint Genome Institute"/>
            <person name="Tisserant E."/>
            <person name="Malbreil M."/>
            <person name="Kuo A."/>
            <person name="Kohler A."/>
            <person name="Symeonidi A."/>
            <person name="Balestrini R."/>
            <person name="Charron P."/>
            <person name="Duensing N."/>
            <person name="Frei-dit-Frey N."/>
            <person name="Gianinazzi-Pearson V."/>
            <person name="Gilbert B."/>
            <person name="Handa Y."/>
            <person name="Hijri M."/>
            <person name="Kaul R."/>
            <person name="Kawaguchi M."/>
            <person name="Krajinski F."/>
            <person name="Lammers P."/>
            <person name="Lapierre D."/>
            <person name="Masclaux F.G."/>
            <person name="Murat C."/>
            <person name="Morin E."/>
            <person name="Ndikumana S."/>
            <person name="Pagni M."/>
            <person name="Petitpierre D."/>
            <person name="Requena N."/>
            <person name="Rosikiewicz P."/>
            <person name="Riley R."/>
            <person name="Saito K."/>
            <person name="San Clemente H."/>
            <person name="Shapiro H."/>
            <person name="van Tuinen D."/>
            <person name="Becard G."/>
            <person name="Bonfante P."/>
            <person name="Paszkowski U."/>
            <person name="Shachar-Hill Y."/>
            <person name="Young J.P."/>
            <person name="Sanders I.R."/>
            <person name="Henrissat B."/>
            <person name="Rensing S.A."/>
            <person name="Grigoriev I.V."/>
            <person name="Corradi N."/>
            <person name="Roux C."/>
            <person name="Martin F."/>
        </authorList>
    </citation>
    <scope>NUCLEOTIDE SEQUENCE</scope>
    <source>
        <strain evidence="1">DAOM 197198</strain>
    </source>
</reference>
<proteinExistence type="predicted"/>
<evidence type="ECO:0000313" key="1">
    <source>
        <dbReference type="EMBL" id="ESA17871.1"/>
    </source>
</evidence>
<name>U9UQJ7_RHIID</name>